<feature type="region of interest" description="Disordered" evidence="4">
    <location>
        <begin position="405"/>
        <end position="431"/>
    </location>
</feature>
<dbReference type="GO" id="GO:0005634">
    <property type="term" value="C:nucleus"/>
    <property type="evidence" value="ECO:0007669"/>
    <property type="project" value="UniProtKB-SubCell"/>
</dbReference>
<dbReference type="GO" id="GO:0008270">
    <property type="term" value="F:zinc ion binding"/>
    <property type="evidence" value="ECO:0007669"/>
    <property type="project" value="InterPro"/>
</dbReference>
<dbReference type="SMART" id="SM00906">
    <property type="entry name" value="Fungal_trans"/>
    <property type="match status" value="1"/>
</dbReference>
<sequence>MAPQPTAAATTASDDVTQEPTPPDGSQDRQLVNDSEGLPSRPPPKKRRRIVISCTECHRRKQKCDRELPCANCVSRNKQDACRYETGAPTAKKQDRKDSIEGGPAVPTGASATTSPEEAKQILRGGPVPSNVVDFGYSYAGASTLGFLKQIDKANPGESLAQLAGPGPGGDSAQPNGGFGTKARYKNLIRQLPAREYLDKLVDMYFREFNWQYYALDRDVFMAQMDEWNTLPFNLLTTAGPHGLSPDLRAFPALLFQVLAVSLLALPRDPDPEYNSIKYNANMTFEDLAMDYSESGVGILSLLGKRQMSLTTVLAGFVRVQFLKYSANVTEAWHAISSAIRDAQEIGIHRDSLDPKPKSDEAEAVLENQWEIQRRRRMWMTLVSWDLHTGIVLGRPLTVDNPNHATMPVDAPIPTNRSKTPVRPRGEDDPPTPLTRAIWSCRVMGYLRDILDLEREGPCPKSFAKVEKLHAILVELEEQTPPFLRMEHPDTRWDSSPECYWLPWCRSILLQVIAFDFMALHRPYIFTRQASRREALKACLSMLQSQRLQFQSLKPEQYRTFSLFFGTFDAIVLMASIYILFPNENGDLLDDARQHFGWGVERFEAMSVRNSLARAARSVLHAIYLRLKKALGNKGHWPCHSAPVPMDPALVSPPTIDTSLSNGRSSLSSGGLVSDVTASTTPAGSNCATGDSMYAPGQPQQQQQELGGDGSGLDFNLPPDFDWSSIQPLYAMGDLVYNDLMGISEDGSQQPLPVWNTTGLGTDAAAAQVPWQFDGNFNDNSLWNLFNEFTPP</sequence>
<dbReference type="Pfam" id="PF04082">
    <property type="entry name" value="Fungal_trans"/>
    <property type="match status" value="1"/>
</dbReference>
<dbReference type="SUPFAM" id="SSF57701">
    <property type="entry name" value="Zn2/Cys6 DNA-binding domain"/>
    <property type="match status" value="1"/>
</dbReference>
<dbReference type="GO" id="GO:0000981">
    <property type="term" value="F:DNA-binding transcription factor activity, RNA polymerase II-specific"/>
    <property type="evidence" value="ECO:0007669"/>
    <property type="project" value="InterPro"/>
</dbReference>
<dbReference type="InterPro" id="IPR001138">
    <property type="entry name" value="Zn2Cys6_DnaBD"/>
</dbReference>
<feature type="compositionally biased region" description="Low complexity" evidence="4">
    <location>
        <begin position="1"/>
        <end position="12"/>
    </location>
</feature>
<dbReference type="InterPro" id="IPR007219">
    <property type="entry name" value="XnlR_reg_dom"/>
</dbReference>
<reference evidence="6 7" key="1">
    <citation type="submission" date="2019-06" db="EMBL/GenBank/DDBJ databases">
        <title>Draft genome sequence of the filamentous fungus Phialemoniopsis curvata isolated from diesel fuel.</title>
        <authorList>
            <person name="Varaljay V.A."/>
            <person name="Lyon W.J."/>
            <person name="Crouch A.L."/>
            <person name="Drake C.E."/>
            <person name="Hollomon J.M."/>
            <person name="Nadeau L.J."/>
            <person name="Nunn H.S."/>
            <person name="Stevenson B.S."/>
            <person name="Bojanowski C.L."/>
            <person name="Crookes-Goodson W.J."/>
        </authorList>
    </citation>
    <scope>NUCLEOTIDE SEQUENCE [LARGE SCALE GENOMIC DNA]</scope>
    <source>
        <strain evidence="6 7">D216</strain>
    </source>
</reference>
<organism evidence="6 7">
    <name type="scientific">Thyridium curvatum</name>
    <dbReference type="NCBI Taxonomy" id="1093900"/>
    <lineage>
        <taxon>Eukaryota</taxon>
        <taxon>Fungi</taxon>
        <taxon>Dikarya</taxon>
        <taxon>Ascomycota</taxon>
        <taxon>Pezizomycotina</taxon>
        <taxon>Sordariomycetes</taxon>
        <taxon>Sordariomycetidae</taxon>
        <taxon>Thyridiales</taxon>
        <taxon>Thyridiaceae</taxon>
        <taxon>Thyridium</taxon>
    </lineage>
</organism>
<dbReference type="InterPro" id="IPR050613">
    <property type="entry name" value="Sec_Metabolite_Reg"/>
</dbReference>
<protein>
    <recommendedName>
        <fullName evidence="5">Zn(2)-C6 fungal-type domain-containing protein</fullName>
    </recommendedName>
</protein>
<dbReference type="AlphaFoldDB" id="A0A507AS79"/>
<evidence type="ECO:0000256" key="4">
    <source>
        <dbReference type="SAM" id="MobiDB-lite"/>
    </source>
</evidence>
<dbReference type="SMART" id="SM00066">
    <property type="entry name" value="GAL4"/>
    <property type="match status" value="1"/>
</dbReference>
<accession>A0A507AS79</accession>
<dbReference type="GO" id="GO:0006351">
    <property type="term" value="P:DNA-templated transcription"/>
    <property type="evidence" value="ECO:0007669"/>
    <property type="project" value="InterPro"/>
</dbReference>
<comment type="caution">
    <text evidence="6">The sequence shown here is derived from an EMBL/GenBank/DDBJ whole genome shotgun (WGS) entry which is preliminary data.</text>
</comment>
<keyword evidence="3" id="KW-0539">Nucleus</keyword>
<dbReference type="CDD" id="cd12148">
    <property type="entry name" value="fungal_TF_MHR"/>
    <property type="match status" value="1"/>
</dbReference>
<dbReference type="Pfam" id="PF00172">
    <property type="entry name" value="Zn_clus"/>
    <property type="match status" value="1"/>
</dbReference>
<feature type="compositionally biased region" description="Low complexity" evidence="4">
    <location>
        <begin position="696"/>
        <end position="706"/>
    </location>
</feature>
<name>A0A507AS79_9PEZI</name>
<comment type="subcellular location">
    <subcellularLocation>
        <location evidence="1">Nucleus</location>
    </subcellularLocation>
</comment>
<evidence type="ECO:0000256" key="3">
    <source>
        <dbReference type="ARBA" id="ARBA00023242"/>
    </source>
</evidence>
<dbReference type="OrthoDB" id="10263753at2759"/>
<dbReference type="Gene3D" id="4.10.240.10">
    <property type="entry name" value="Zn(2)-C6 fungal-type DNA-binding domain"/>
    <property type="match status" value="1"/>
</dbReference>
<dbReference type="InterPro" id="IPR036864">
    <property type="entry name" value="Zn2-C6_fun-type_DNA-bd_sf"/>
</dbReference>
<keyword evidence="7" id="KW-1185">Reference proteome</keyword>
<evidence type="ECO:0000256" key="2">
    <source>
        <dbReference type="ARBA" id="ARBA00022723"/>
    </source>
</evidence>
<evidence type="ECO:0000313" key="7">
    <source>
        <dbReference type="Proteomes" id="UP000319257"/>
    </source>
</evidence>
<feature type="compositionally biased region" description="Polar residues" evidence="4">
    <location>
        <begin position="676"/>
        <end position="689"/>
    </location>
</feature>
<dbReference type="RefSeq" id="XP_030989450.1">
    <property type="nucleotide sequence ID" value="XM_031133159.1"/>
</dbReference>
<dbReference type="CDD" id="cd00067">
    <property type="entry name" value="GAL4"/>
    <property type="match status" value="1"/>
</dbReference>
<dbReference type="STRING" id="1093900.A0A507AS79"/>
<dbReference type="PANTHER" id="PTHR31001">
    <property type="entry name" value="UNCHARACTERIZED TRANSCRIPTIONAL REGULATORY PROTEIN"/>
    <property type="match status" value="1"/>
</dbReference>
<feature type="region of interest" description="Disordered" evidence="4">
    <location>
        <begin position="84"/>
        <end position="125"/>
    </location>
</feature>
<dbReference type="GO" id="GO:0003677">
    <property type="term" value="F:DNA binding"/>
    <property type="evidence" value="ECO:0007669"/>
    <property type="project" value="InterPro"/>
</dbReference>
<feature type="region of interest" description="Disordered" evidence="4">
    <location>
        <begin position="1"/>
        <end position="50"/>
    </location>
</feature>
<dbReference type="PROSITE" id="PS50048">
    <property type="entry name" value="ZN2_CY6_FUNGAL_2"/>
    <property type="match status" value="1"/>
</dbReference>
<evidence type="ECO:0000313" key="6">
    <source>
        <dbReference type="EMBL" id="TPX07739.1"/>
    </source>
</evidence>
<feature type="domain" description="Zn(2)-C6 fungal-type" evidence="5">
    <location>
        <begin position="53"/>
        <end position="84"/>
    </location>
</feature>
<dbReference type="PROSITE" id="PS00463">
    <property type="entry name" value="ZN2_CY6_FUNGAL_1"/>
    <property type="match status" value="1"/>
</dbReference>
<dbReference type="InParanoid" id="A0A507AS79"/>
<proteinExistence type="predicted"/>
<dbReference type="PANTHER" id="PTHR31001:SF87">
    <property type="entry name" value="COL-21"/>
    <property type="match status" value="1"/>
</dbReference>
<dbReference type="EMBL" id="SKBQ01000086">
    <property type="protein sequence ID" value="TPX07739.1"/>
    <property type="molecule type" value="Genomic_DNA"/>
</dbReference>
<keyword evidence="2" id="KW-0479">Metal-binding</keyword>
<evidence type="ECO:0000259" key="5">
    <source>
        <dbReference type="PROSITE" id="PS50048"/>
    </source>
</evidence>
<dbReference type="Proteomes" id="UP000319257">
    <property type="component" value="Unassembled WGS sequence"/>
</dbReference>
<feature type="compositionally biased region" description="Low complexity" evidence="4">
    <location>
        <begin position="659"/>
        <end position="674"/>
    </location>
</feature>
<dbReference type="GeneID" id="41977978"/>
<evidence type="ECO:0000256" key="1">
    <source>
        <dbReference type="ARBA" id="ARBA00004123"/>
    </source>
</evidence>
<feature type="region of interest" description="Disordered" evidence="4">
    <location>
        <begin position="648"/>
        <end position="714"/>
    </location>
</feature>
<gene>
    <name evidence="6" type="ORF">E0L32_010531</name>
</gene>
<feature type="region of interest" description="Disordered" evidence="4">
    <location>
        <begin position="158"/>
        <end position="178"/>
    </location>
</feature>